<dbReference type="AlphaFoldDB" id="A0A1M7ZQ98"/>
<dbReference type="Pfam" id="PF01479">
    <property type="entry name" value="S4"/>
    <property type="match status" value="1"/>
</dbReference>
<dbReference type="GO" id="GO:0032259">
    <property type="term" value="P:methylation"/>
    <property type="evidence" value="ECO:0007669"/>
    <property type="project" value="UniProtKB-KW"/>
</dbReference>
<evidence type="ECO:0000313" key="7">
    <source>
        <dbReference type="Proteomes" id="UP000186406"/>
    </source>
</evidence>
<accession>A0A1M7ZQ98</accession>
<feature type="region of interest" description="Disordered" evidence="4">
    <location>
        <begin position="1"/>
        <end position="20"/>
    </location>
</feature>
<dbReference type="InterPro" id="IPR047048">
    <property type="entry name" value="TlyA"/>
</dbReference>
<dbReference type="SMART" id="SM00363">
    <property type="entry name" value="S4"/>
    <property type="match status" value="1"/>
</dbReference>
<reference evidence="6 7" key="1">
    <citation type="submission" date="2016-12" db="EMBL/GenBank/DDBJ databases">
        <authorList>
            <person name="Song W.-J."/>
            <person name="Kurnit D.M."/>
        </authorList>
    </citation>
    <scope>NUCLEOTIDE SEQUENCE [LARGE SCALE GENOMIC DNA]</scope>
    <source>
        <strain evidence="6 7">DSM 19599</strain>
    </source>
</reference>
<keyword evidence="6" id="KW-0489">Methyltransferase</keyword>
<evidence type="ECO:0000256" key="1">
    <source>
        <dbReference type="ARBA" id="ARBA00022884"/>
    </source>
</evidence>
<dbReference type="InterPro" id="IPR036986">
    <property type="entry name" value="S4_RNA-bd_sf"/>
</dbReference>
<protein>
    <submittedName>
        <fullName evidence="6">23S rRNA (Cytidine1920-2'-O)/16S rRNA (Cytidine1409-2'-O)-methyltransferase</fullName>
    </submittedName>
</protein>
<dbReference type="PANTHER" id="PTHR32319:SF0">
    <property type="entry name" value="BACTERIAL HEMOLYSIN-LIKE PROTEIN"/>
    <property type="match status" value="1"/>
</dbReference>
<dbReference type="CDD" id="cd02440">
    <property type="entry name" value="AdoMet_MTases"/>
    <property type="match status" value="1"/>
</dbReference>
<dbReference type="PANTHER" id="PTHR32319">
    <property type="entry name" value="BACTERIAL HEMOLYSIN-LIKE PROTEIN"/>
    <property type="match status" value="1"/>
</dbReference>
<evidence type="ECO:0000256" key="2">
    <source>
        <dbReference type="ARBA" id="ARBA00029460"/>
    </source>
</evidence>
<dbReference type="InterPro" id="IPR004538">
    <property type="entry name" value="Hemolysin_A/TlyA"/>
</dbReference>
<dbReference type="STRING" id="1123029.SAMN02745172_03748"/>
<feature type="domain" description="RNA-binding S4" evidence="5">
    <location>
        <begin position="24"/>
        <end position="89"/>
    </location>
</feature>
<dbReference type="InterPro" id="IPR029063">
    <property type="entry name" value="SAM-dependent_MTases_sf"/>
</dbReference>
<evidence type="ECO:0000313" key="6">
    <source>
        <dbReference type="EMBL" id="SHO67084.1"/>
    </source>
</evidence>
<gene>
    <name evidence="6" type="ORF">SAMN02745172_03748</name>
</gene>
<dbReference type="Proteomes" id="UP000186406">
    <property type="component" value="Unassembled WGS sequence"/>
</dbReference>
<dbReference type="EMBL" id="FRXO01000010">
    <property type="protein sequence ID" value="SHO67084.1"/>
    <property type="molecule type" value="Genomic_DNA"/>
</dbReference>
<dbReference type="SUPFAM" id="SSF53335">
    <property type="entry name" value="S-adenosyl-L-methionine-dependent methyltransferases"/>
    <property type="match status" value="1"/>
</dbReference>
<dbReference type="SUPFAM" id="SSF55174">
    <property type="entry name" value="Alpha-L RNA-binding motif"/>
    <property type="match status" value="1"/>
</dbReference>
<keyword evidence="6" id="KW-0808">Transferase</keyword>
<dbReference type="PROSITE" id="PS50889">
    <property type="entry name" value="S4"/>
    <property type="match status" value="1"/>
</dbReference>
<evidence type="ECO:0000256" key="3">
    <source>
        <dbReference type="PROSITE-ProRule" id="PRU00182"/>
    </source>
</evidence>
<comment type="similarity">
    <text evidence="2">Belongs to the TlyA family.</text>
</comment>
<dbReference type="PIRSF" id="PIRSF005578">
    <property type="entry name" value="TlyA"/>
    <property type="match status" value="1"/>
</dbReference>
<evidence type="ECO:0000256" key="4">
    <source>
        <dbReference type="SAM" id="MobiDB-lite"/>
    </source>
</evidence>
<evidence type="ECO:0000259" key="5">
    <source>
        <dbReference type="SMART" id="SM00363"/>
    </source>
</evidence>
<sequence length="266" mass="27732">MRERRSHTPPTEPAVSAAPAEGGMRADLAMVARGLAPSRARAQDLIRRGLVRLDGAVVAKPGATVAAHALLTLAAEAPEWVSRGAEKLIAGLDTFGFDPAGLYAVDLGASTGGFTEVLLHRGARRVLAADVGHGQLHPRIAADPRVAVREGLNVRYLAASDLEEPPMALVADVSFISLMVALPAALDLAGEGAFGVFLVKPQFEVGRDGLSKGGLVRDPARAAEALATVRAWLDGRPGWRVVGEAPSPIAGGDGNREFLLGARKDR</sequence>
<dbReference type="Gene3D" id="3.40.50.150">
    <property type="entry name" value="Vaccinia Virus protein VP39"/>
    <property type="match status" value="1"/>
</dbReference>
<dbReference type="Pfam" id="PF01728">
    <property type="entry name" value="FtsJ"/>
    <property type="match status" value="1"/>
</dbReference>
<dbReference type="GO" id="GO:0008168">
    <property type="term" value="F:methyltransferase activity"/>
    <property type="evidence" value="ECO:0007669"/>
    <property type="project" value="UniProtKB-KW"/>
</dbReference>
<dbReference type="GO" id="GO:0003723">
    <property type="term" value="F:RNA binding"/>
    <property type="evidence" value="ECO:0007669"/>
    <property type="project" value="UniProtKB-KW"/>
</dbReference>
<keyword evidence="1 3" id="KW-0694">RNA-binding</keyword>
<keyword evidence="7" id="KW-1185">Reference proteome</keyword>
<dbReference type="Gene3D" id="3.10.290.10">
    <property type="entry name" value="RNA-binding S4 domain"/>
    <property type="match status" value="1"/>
</dbReference>
<dbReference type="InterPro" id="IPR002877">
    <property type="entry name" value="RNA_MeTrfase_FtsJ_dom"/>
</dbReference>
<proteinExistence type="inferred from homology"/>
<dbReference type="CDD" id="cd00165">
    <property type="entry name" value="S4"/>
    <property type="match status" value="1"/>
</dbReference>
<organism evidence="6 7">
    <name type="scientific">Pseudoxanthobacter soli DSM 19599</name>
    <dbReference type="NCBI Taxonomy" id="1123029"/>
    <lineage>
        <taxon>Bacteria</taxon>
        <taxon>Pseudomonadati</taxon>
        <taxon>Pseudomonadota</taxon>
        <taxon>Alphaproteobacteria</taxon>
        <taxon>Hyphomicrobiales</taxon>
        <taxon>Segnochrobactraceae</taxon>
        <taxon>Pseudoxanthobacter</taxon>
    </lineage>
</organism>
<name>A0A1M7ZQ98_9HYPH</name>
<dbReference type="InterPro" id="IPR002942">
    <property type="entry name" value="S4_RNA-bd"/>
</dbReference>